<evidence type="ECO:0000256" key="4">
    <source>
        <dbReference type="PIRSR" id="PIRSR005211-1"/>
    </source>
</evidence>
<gene>
    <name evidence="6" type="ORF">CGC48_04820</name>
</gene>
<sequence length="324" mass="37130">MKMPVIQSEYKPPFLFRQTDFSTIYSGKVRKVLGVVQVRQRLELPDGDFLDMDWSYSEQKTNRCIIILHGLEGSAQRPYVLGTAKLFNQNGFDVCAMNFRGCSGEDNRLFSSYHSGKSTDLEEVVQKVIQLGYTEIVIKGFSMGGNISLLYAGKHLVPKEVKAIVAVSTPCDLKGASEKLHKKRNWIYAQRFLVTLKQKAKMKSIKFPNELAISEVDLVKTLKDFDDLYTSQSNGFVDADDYYQKCSSLFVLHQIKTPTLLLNAQNDSFLSQSCFPNEIAEKMPHFYLEMPKYGGHVAFYDKKNLYYNETRALQFFMEMINKNK</sequence>
<dbReference type="SUPFAM" id="SSF53474">
    <property type="entry name" value="alpha/beta-Hydrolases"/>
    <property type="match status" value="1"/>
</dbReference>
<dbReference type="GO" id="GO:0034338">
    <property type="term" value="F:short-chain carboxylesterase activity"/>
    <property type="evidence" value="ECO:0007669"/>
    <property type="project" value="TreeGrafter"/>
</dbReference>
<evidence type="ECO:0000256" key="2">
    <source>
        <dbReference type="ARBA" id="ARBA00022487"/>
    </source>
</evidence>
<evidence type="ECO:0000313" key="7">
    <source>
        <dbReference type="Proteomes" id="UP000242855"/>
    </source>
</evidence>
<name>A0A250E5E8_9FLAO</name>
<feature type="active site" description="Charge relay system" evidence="4">
    <location>
        <position position="142"/>
    </location>
</feature>
<evidence type="ECO:0000256" key="1">
    <source>
        <dbReference type="ARBA" id="ARBA00010884"/>
    </source>
</evidence>
<comment type="similarity">
    <text evidence="1">Belongs to the AB hydrolase superfamily. AB hydrolase 4 family.</text>
</comment>
<dbReference type="InterPro" id="IPR012020">
    <property type="entry name" value="ABHD4"/>
</dbReference>
<keyword evidence="2" id="KW-0719">Serine esterase</keyword>
<reference evidence="6 7" key="1">
    <citation type="journal article" date="2017" name="Genome Announc.">
        <title>Twelve Complete Reference Genomes of Clinical Isolates in the Capnocytophaga Genus.</title>
        <authorList>
            <person name="Villarma A."/>
            <person name="Gulvik C.A."/>
            <person name="Rowe L.A."/>
            <person name="Sheth M."/>
            <person name="Juieng P."/>
            <person name="Nicholson A.C."/>
            <person name="Loparev V.N."/>
            <person name="McQuiston J.R."/>
        </authorList>
    </citation>
    <scope>NUCLEOTIDE SEQUENCE [LARGE SCALE GENOMIC DNA]</scope>
    <source>
        <strain evidence="6 7">G7591</strain>
    </source>
</reference>
<proteinExistence type="inferred from homology"/>
<dbReference type="InterPro" id="IPR050960">
    <property type="entry name" value="AB_hydrolase_4_sf"/>
</dbReference>
<evidence type="ECO:0000259" key="5">
    <source>
        <dbReference type="Pfam" id="PF00561"/>
    </source>
</evidence>
<feature type="active site" description="Charge relay system" evidence="4">
    <location>
        <position position="296"/>
    </location>
</feature>
<accession>A0A250E5E8</accession>
<dbReference type="PANTHER" id="PTHR10794:SF94">
    <property type="entry name" value="ESTERASE YHET-RELATED"/>
    <property type="match status" value="1"/>
</dbReference>
<dbReference type="InterPro" id="IPR000952">
    <property type="entry name" value="AB_hydrolase_4_CS"/>
</dbReference>
<dbReference type="GO" id="GO:0047372">
    <property type="term" value="F:monoacylglycerol lipase activity"/>
    <property type="evidence" value="ECO:0007669"/>
    <property type="project" value="TreeGrafter"/>
</dbReference>
<organism evidence="6 7">
    <name type="scientific">Capnocytophaga cynodegmi</name>
    <dbReference type="NCBI Taxonomy" id="28189"/>
    <lineage>
        <taxon>Bacteria</taxon>
        <taxon>Pseudomonadati</taxon>
        <taxon>Bacteroidota</taxon>
        <taxon>Flavobacteriia</taxon>
        <taxon>Flavobacteriales</taxon>
        <taxon>Flavobacteriaceae</taxon>
        <taxon>Capnocytophaga</taxon>
    </lineage>
</organism>
<protein>
    <submittedName>
        <fullName evidence="6">Alpha/beta hydrolase</fullName>
    </submittedName>
</protein>
<dbReference type="PROSITE" id="PS01133">
    <property type="entry name" value="UPF0017"/>
    <property type="match status" value="1"/>
</dbReference>
<dbReference type="Pfam" id="PF00561">
    <property type="entry name" value="Abhydrolase_1"/>
    <property type="match status" value="1"/>
</dbReference>
<dbReference type="EMBL" id="CP022378">
    <property type="protein sequence ID" value="ATA68013.1"/>
    <property type="molecule type" value="Genomic_DNA"/>
</dbReference>
<evidence type="ECO:0000313" key="6">
    <source>
        <dbReference type="EMBL" id="ATA68013.1"/>
    </source>
</evidence>
<dbReference type="PANTHER" id="PTHR10794">
    <property type="entry name" value="ABHYDROLASE DOMAIN-CONTAINING PROTEIN"/>
    <property type="match status" value="1"/>
</dbReference>
<feature type="active site" description="Charge relay system" evidence="4">
    <location>
        <position position="267"/>
    </location>
</feature>
<dbReference type="Gene3D" id="3.40.50.1820">
    <property type="entry name" value="alpha/beta hydrolase"/>
    <property type="match status" value="1"/>
</dbReference>
<keyword evidence="3 6" id="KW-0378">Hydrolase</keyword>
<evidence type="ECO:0000256" key="3">
    <source>
        <dbReference type="ARBA" id="ARBA00022801"/>
    </source>
</evidence>
<dbReference type="InterPro" id="IPR029058">
    <property type="entry name" value="AB_hydrolase_fold"/>
</dbReference>
<dbReference type="Proteomes" id="UP000242855">
    <property type="component" value="Chromosome"/>
</dbReference>
<dbReference type="InterPro" id="IPR000073">
    <property type="entry name" value="AB_hydrolase_1"/>
</dbReference>
<dbReference type="AlphaFoldDB" id="A0A250E5E8"/>
<feature type="domain" description="AB hydrolase-1" evidence="5">
    <location>
        <begin position="65"/>
        <end position="302"/>
    </location>
</feature>
<dbReference type="KEGG" id="ccyn:CGC48_04820"/>
<dbReference type="PIRSF" id="PIRSF005211">
    <property type="entry name" value="Ab_hydro_YheT"/>
    <property type="match status" value="1"/>
</dbReference>